<evidence type="ECO:0000313" key="3">
    <source>
        <dbReference type="Proteomes" id="UP001218218"/>
    </source>
</evidence>
<keyword evidence="3" id="KW-1185">Reference proteome</keyword>
<dbReference type="AlphaFoldDB" id="A0AAD7AF73"/>
<feature type="region of interest" description="Disordered" evidence="1">
    <location>
        <begin position="1"/>
        <end position="56"/>
    </location>
</feature>
<accession>A0AAD7AF73</accession>
<reference evidence="2" key="1">
    <citation type="submission" date="2023-03" db="EMBL/GenBank/DDBJ databases">
        <title>Massive genome expansion in bonnet fungi (Mycena s.s.) driven by repeated elements and novel gene families across ecological guilds.</title>
        <authorList>
            <consortium name="Lawrence Berkeley National Laboratory"/>
            <person name="Harder C.B."/>
            <person name="Miyauchi S."/>
            <person name="Viragh M."/>
            <person name="Kuo A."/>
            <person name="Thoen E."/>
            <person name="Andreopoulos B."/>
            <person name="Lu D."/>
            <person name="Skrede I."/>
            <person name="Drula E."/>
            <person name="Henrissat B."/>
            <person name="Morin E."/>
            <person name="Kohler A."/>
            <person name="Barry K."/>
            <person name="LaButti K."/>
            <person name="Morin E."/>
            <person name="Salamov A."/>
            <person name="Lipzen A."/>
            <person name="Mereny Z."/>
            <person name="Hegedus B."/>
            <person name="Baldrian P."/>
            <person name="Stursova M."/>
            <person name="Weitz H."/>
            <person name="Taylor A."/>
            <person name="Grigoriev I.V."/>
            <person name="Nagy L.G."/>
            <person name="Martin F."/>
            <person name="Kauserud H."/>
        </authorList>
    </citation>
    <scope>NUCLEOTIDE SEQUENCE</scope>
    <source>
        <strain evidence="2">CBHHK002</strain>
    </source>
</reference>
<protein>
    <submittedName>
        <fullName evidence="2">Uncharacterized protein</fullName>
    </submittedName>
</protein>
<dbReference type="Proteomes" id="UP001218218">
    <property type="component" value="Unassembled WGS sequence"/>
</dbReference>
<comment type="caution">
    <text evidence="2">The sequence shown here is derived from an EMBL/GenBank/DDBJ whole genome shotgun (WGS) entry which is preliminary data.</text>
</comment>
<dbReference type="EMBL" id="JARIHO010000008">
    <property type="protein sequence ID" value="KAJ7357010.1"/>
    <property type="molecule type" value="Genomic_DNA"/>
</dbReference>
<organism evidence="2 3">
    <name type="scientific">Mycena albidolilacea</name>
    <dbReference type="NCBI Taxonomy" id="1033008"/>
    <lineage>
        <taxon>Eukaryota</taxon>
        <taxon>Fungi</taxon>
        <taxon>Dikarya</taxon>
        <taxon>Basidiomycota</taxon>
        <taxon>Agaricomycotina</taxon>
        <taxon>Agaricomycetes</taxon>
        <taxon>Agaricomycetidae</taxon>
        <taxon>Agaricales</taxon>
        <taxon>Marasmiineae</taxon>
        <taxon>Mycenaceae</taxon>
        <taxon>Mycena</taxon>
    </lineage>
</organism>
<evidence type="ECO:0000313" key="2">
    <source>
        <dbReference type="EMBL" id="KAJ7357010.1"/>
    </source>
</evidence>
<evidence type="ECO:0000256" key="1">
    <source>
        <dbReference type="SAM" id="MobiDB-lite"/>
    </source>
</evidence>
<name>A0AAD7AF73_9AGAR</name>
<feature type="compositionally biased region" description="Polar residues" evidence="1">
    <location>
        <begin position="9"/>
        <end position="23"/>
    </location>
</feature>
<gene>
    <name evidence="2" type="ORF">DFH08DRAFT_850747</name>
</gene>
<sequence>MATMHASRPSVSSPLANPTQTPGATARITPQRAYSFPRSSALRPFPSVVPAPGAGKKPVKIIQPPANQRGSFVLNLTQAELGRQE</sequence>
<proteinExistence type="predicted"/>